<sequence length="138" mass="14806">MTDDSEVCKAHQIVCEDGEQWKSTSGCGSSTLPRGQRNKTKRERGDVSEGNRKNGATEQTEAERLCTGPAAWAPQLPASHAVAAASHKHFNGNPCSASSREKVNFQPPPASCLHLSLYELDSEASQEGITIQKSGPRS</sequence>
<dbReference type="Proteomes" id="UP001153269">
    <property type="component" value="Unassembled WGS sequence"/>
</dbReference>
<dbReference type="EMBL" id="CADEAL010000379">
    <property type="protein sequence ID" value="CAB1419300.1"/>
    <property type="molecule type" value="Genomic_DNA"/>
</dbReference>
<keyword evidence="3" id="KW-1185">Reference proteome</keyword>
<reference evidence="2" key="1">
    <citation type="submission" date="2020-03" db="EMBL/GenBank/DDBJ databases">
        <authorList>
            <person name="Weist P."/>
        </authorList>
    </citation>
    <scope>NUCLEOTIDE SEQUENCE</scope>
</reference>
<feature type="compositionally biased region" description="Basic and acidic residues" evidence="1">
    <location>
        <begin position="43"/>
        <end position="52"/>
    </location>
</feature>
<protein>
    <submittedName>
        <fullName evidence="2">Uncharacterized protein</fullName>
    </submittedName>
</protein>
<proteinExistence type="predicted"/>
<accession>A0A9N7TUD5</accession>
<evidence type="ECO:0000313" key="3">
    <source>
        <dbReference type="Proteomes" id="UP001153269"/>
    </source>
</evidence>
<gene>
    <name evidence="2" type="ORF">PLEPLA_LOCUS7128</name>
</gene>
<evidence type="ECO:0000313" key="2">
    <source>
        <dbReference type="EMBL" id="CAB1419300.1"/>
    </source>
</evidence>
<dbReference type="AlphaFoldDB" id="A0A9N7TUD5"/>
<organism evidence="2 3">
    <name type="scientific">Pleuronectes platessa</name>
    <name type="common">European plaice</name>
    <dbReference type="NCBI Taxonomy" id="8262"/>
    <lineage>
        <taxon>Eukaryota</taxon>
        <taxon>Metazoa</taxon>
        <taxon>Chordata</taxon>
        <taxon>Craniata</taxon>
        <taxon>Vertebrata</taxon>
        <taxon>Euteleostomi</taxon>
        <taxon>Actinopterygii</taxon>
        <taxon>Neopterygii</taxon>
        <taxon>Teleostei</taxon>
        <taxon>Neoteleostei</taxon>
        <taxon>Acanthomorphata</taxon>
        <taxon>Carangaria</taxon>
        <taxon>Pleuronectiformes</taxon>
        <taxon>Pleuronectoidei</taxon>
        <taxon>Pleuronectidae</taxon>
        <taxon>Pleuronectes</taxon>
    </lineage>
</organism>
<name>A0A9N7TUD5_PLEPL</name>
<feature type="compositionally biased region" description="Polar residues" evidence="1">
    <location>
        <begin position="21"/>
        <end position="33"/>
    </location>
</feature>
<comment type="caution">
    <text evidence="2">The sequence shown here is derived from an EMBL/GenBank/DDBJ whole genome shotgun (WGS) entry which is preliminary data.</text>
</comment>
<evidence type="ECO:0000256" key="1">
    <source>
        <dbReference type="SAM" id="MobiDB-lite"/>
    </source>
</evidence>
<feature type="region of interest" description="Disordered" evidence="1">
    <location>
        <begin position="84"/>
        <end position="106"/>
    </location>
</feature>
<feature type="region of interest" description="Disordered" evidence="1">
    <location>
        <begin position="20"/>
        <end position="63"/>
    </location>
</feature>